<organism evidence="3 4">
    <name type="scientific">Strigamia maritima</name>
    <name type="common">European centipede</name>
    <name type="synonym">Geophilus maritimus</name>
    <dbReference type="NCBI Taxonomy" id="126957"/>
    <lineage>
        <taxon>Eukaryota</taxon>
        <taxon>Metazoa</taxon>
        <taxon>Ecdysozoa</taxon>
        <taxon>Arthropoda</taxon>
        <taxon>Myriapoda</taxon>
        <taxon>Chilopoda</taxon>
        <taxon>Pleurostigmophora</taxon>
        <taxon>Geophilomorpha</taxon>
        <taxon>Linotaeniidae</taxon>
        <taxon>Strigamia</taxon>
    </lineage>
</organism>
<evidence type="ECO:0000259" key="2">
    <source>
        <dbReference type="Pfam" id="PF07717"/>
    </source>
</evidence>
<evidence type="ECO:0000313" key="4">
    <source>
        <dbReference type="Proteomes" id="UP000014500"/>
    </source>
</evidence>
<dbReference type="GO" id="GO:0071013">
    <property type="term" value="C:catalytic step 2 spliceosome"/>
    <property type="evidence" value="ECO:0007669"/>
    <property type="project" value="TreeGrafter"/>
</dbReference>
<dbReference type="Gene3D" id="1.20.120.1080">
    <property type="match status" value="1"/>
</dbReference>
<sequence length="241" mass="27856">MLPRLIFMDAPPEESLVMAMKQLHSLSALDDKGLLTSLGINMTKYDKIPHGPISCKNVNYVYLRCSEEILTIVSIQLALANEKKAKFNQLEGDHLTLLPVYNSWKANNFDHYDHWCNENYLQSKTLKRVRDVRKQLMDIMDKHRLGIVSCGKNIDQVQKAIWSGTLVNDQVVDIHSSSALYDRKPEWVVYHELTTKKYMHEVTAIDPKWLVTFAPAFFKFADPTKLSKSKKRQTLKPLHNK</sequence>
<feature type="domain" description="Helicase associated" evidence="1">
    <location>
        <begin position="19"/>
        <end position="44"/>
    </location>
</feature>
<dbReference type="Pfam" id="PF07717">
    <property type="entry name" value="OB_NTP_bind"/>
    <property type="match status" value="1"/>
</dbReference>
<reference evidence="4" key="1">
    <citation type="submission" date="2011-05" db="EMBL/GenBank/DDBJ databases">
        <authorList>
            <person name="Richards S.R."/>
            <person name="Qu J."/>
            <person name="Jiang H."/>
            <person name="Jhangiani S.N."/>
            <person name="Agravi P."/>
            <person name="Goodspeed R."/>
            <person name="Gross S."/>
            <person name="Mandapat C."/>
            <person name="Jackson L."/>
            <person name="Mathew T."/>
            <person name="Pu L."/>
            <person name="Thornton R."/>
            <person name="Saada N."/>
            <person name="Wilczek-Boney K.B."/>
            <person name="Lee S."/>
            <person name="Kovar C."/>
            <person name="Wu Y."/>
            <person name="Scherer S.E."/>
            <person name="Worley K.C."/>
            <person name="Muzny D.M."/>
            <person name="Gibbs R."/>
        </authorList>
    </citation>
    <scope>NUCLEOTIDE SEQUENCE</scope>
    <source>
        <strain evidence="4">Brora</strain>
    </source>
</reference>
<feature type="domain" description="DEAD-box helicase OB fold" evidence="2">
    <location>
        <begin position="165"/>
        <end position="216"/>
    </location>
</feature>
<dbReference type="SUPFAM" id="SSF52540">
    <property type="entry name" value="P-loop containing nucleoside triphosphate hydrolases"/>
    <property type="match status" value="1"/>
</dbReference>
<dbReference type="GO" id="GO:0003724">
    <property type="term" value="F:RNA helicase activity"/>
    <property type="evidence" value="ECO:0007669"/>
    <property type="project" value="TreeGrafter"/>
</dbReference>
<dbReference type="PhylomeDB" id="T1IVK7"/>
<dbReference type="OMA" id="DYSCTDE"/>
<dbReference type="Pfam" id="PF04408">
    <property type="entry name" value="WHD_HA2"/>
    <property type="match status" value="1"/>
</dbReference>
<protein>
    <recommendedName>
        <fullName evidence="5">DEAD-box helicase OB fold domain-containing protein</fullName>
    </recommendedName>
</protein>
<dbReference type="PANTHER" id="PTHR18934:SF85">
    <property type="entry name" value="ATP-DEPENDENT RNA HELICASE DHX8"/>
    <property type="match status" value="1"/>
</dbReference>
<evidence type="ECO:0008006" key="5">
    <source>
        <dbReference type="Google" id="ProtNLM"/>
    </source>
</evidence>
<dbReference type="EMBL" id="JH431585">
    <property type="status" value="NOT_ANNOTATED_CDS"/>
    <property type="molecule type" value="Genomic_DNA"/>
</dbReference>
<dbReference type="EnsemblMetazoa" id="SMAR005208-RA">
    <property type="protein sequence ID" value="SMAR005208-PA"/>
    <property type="gene ID" value="SMAR005208"/>
</dbReference>
<dbReference type="InterPro" id="IPR011709">
    <property type="entry name" value="DEAD-box_helicase_OB_fold"/>
</dbReference>
<dbReference type="PANTHER" id="PTHR18934">
    <property type="entry name" value="ATP-DEPENDENT RNA HELICASE"/>
    <property type="match status" value="1"/>
</dbReference>
<keyword evidence="4" id="KW-1185">Reference proteome</keyword>
<name>T1IVK7_STRMM</name>
<dbReference type="eggNOG" id="KOG0922">
    <property type="taxonomic scope" value="Eukaryota"/>
</dbReference>
<evidence type="ECO:0000313" key="3">
    <source>
        <dbReference type="EnsemblMetazoa" id="SMAR005208-PA"/>
    </source>
</evidence>
<dbReference type="GO" id="GO:0003723">
    <property type="term" value="F:RNA binding"/>
    <property type="evidence" value="ECO:0007669"/>
    <property type="project" value="TreeGrafter"/>
</dbReference>
<reference evidence="3" key="2">
    <citation type="submission" date="2015-02" db="UniProtKB">
        <authorList>
            <consortium name="EnsemblMetazoa"/>
        </authorList>
    </citation>
    <scope>IDENTIFICATION</scope>
</reference>
<evidence type="ECO:0000259" key="1">
    <source>
        <dbReference type="Pfam" id="PF04408"/>
    </source>
</evidence>
<accession>T1IVK7</accession>
<dbReference type="Proteomes" id="UP000014500">
    <property type="component" value="Unassembled WGS sequence"/>
</dbReference>
<dbReference type="STRING" id="126957.T1IVK7"/>
<proteinExistence type="predicted"/>
<dbReference type="InterPro" id="IPR048333">
    <property type="entry name" value="HA2_WH"/>
</dbReference>
<dbReference type="AlphaFoldDB" id="T1IVK7"/>
<dbReference type="InterPro" id="IPR027417">
    <property type="entry name" value="P-loop_NTPase"/>
</dbReference>
<dbReference type="GO" id="GO:0000390">
    <property type="term" value="P:spliceosomal complex disassembly"/>
    <property type="evidence" value="ECO:0007669"/>
    <property type="project" value="TreeGrafter"/>
</dbReference>
<dbReference type="HOGENOM" id="CLU_001832_5_4_1"/>